<organism evidence="2">
    <name type="scientific">marine sediment metagenome</name>
    <dbReference type="NCBI Taxonomy" id="412755"/>
    <lineage>
        <taxon>unclassified sequences</taxon>
        <taxon>metagenomes</taxon>
        <taxon>ecological metagenomes</taxon>
    </lineage>
</organism>
<reference evidence="2" key="1">
    <citation type="journal article" date="2015" name="Nature">
        <title>Complex archaea that bridge the gap between prokaryotes and eukaryotes.</title>
        <authorList>
            <person name="Spang A."/>
            <person name="Saw J.H."/>
            <person name="Jorgensen S.L."/>
            <person name="Zaremba-Niedzwiedzka K."/>
            <person name="Martijn J."/>
            <person name="Lind A.E."/>
            <person name="van Eijk R."/>
            <person name="Schleper C."/>
            <person name="Guy L."/>
            <person name="Ettema T.J."/>
        </authorList>
    </citation>
    <scope>NUCLEOTIDE SEQUENCE</scope>
</reference>
<dbReference type="GO" id="GO:0008641">
    <property type="term" value="F:ubiquitin-like modifier activating enzyme activity"/>
    <property type="evidence" value="ECO:0007669"/>
    <property type="project" value="InterPro"/>
</dbReference>
<feature type="domain" description="THIF-type NAD/FAD binding fold" evidence="1">
    <location>
        <begin position="12"/>
        <end position="148"/>
    </location>
</feature>
<evidence type="ECO:0000313" key="2">
    <source>
        <dbReference type="EMBL" id="KKL97718.1"/>
    </source>
</evidence>
<dbReference type="InterPro" id="IPR000594">
    <property type="entry name" value="ThiF_NAD_FAD-bd"/>
</dbReference>
<comment type="caution">
    <text evidence="2">The sequence shown here is derived from an EMBL/GenBank/DDBJ whole genome shotgun (WGS) entry which is preliminary data.</text>
</comment>
<dbReference type="GO" id="GO:0061503">
    <property type="term" value="F:tRNA threonylcarbamoyladenosine dehydratase"/>
    <property type="evidence" value="ECO:0007669"/>
    <property type="project" value="TreeGrafter"/>
</dbReference>
<accession>A0A0F9GG63</accession>
<dbReference type="Gene3D" id="3.40.50.720">
    <property type="entry name" value="NAD(P)-binding Rossmann-like Domain"/>
    <property type="match status" value="1"/>
</dbReference>
<dbReference type="PANTHER" id="PTHR43267">
    <property type="entry name" value="TRNA THREONYLCARBAMOYLADENOSINE DEHYDRATASE"/>
    <property type="match status" value="1"/>
</dbReference>
<sequence length="209" mass="23475">MSQYLHESLLRDIAKLKDKTITLAGCGALGSWTAEYLARAGADNFRLIDKDRVEAHNLGAQFHYKHKLGATKVNSLGQHLYKFHGSRVEVHPVELNTRNAESLLLGSDVVLCTFDNHKSRQILQDVCLEGQFPCVFGGMNGDHWYGHVEWAENYDNPPDPAHYAIDPCAYPLAISLVTVTSAYLYEAAVRYFIFDEKKGARIPLLEPLK</sequence>
<proteinExistence type="predicted"/>
<name>A0A0F9GG63_9ZZZZ</name>
<protein>
    <recommendedName>
        <fullName evidence="1">THIF-type NAD/FAD binding fold domain-containing protein</fullName>
    </recommendedName>
</protein>
<dbReference type="PANTHER" id="PTHR43267:SF1">
    <property type="entry name" value="TRNA THREONYLCARBAMOYLADENOSINE DEHYDRATASE"/>
    <property type="match status" value="1"/>
</dbReference>
<dbReference type="GO" id="GO:0061504">
    <property type="term" value="P:cyclic threonylcarbamoyladenosine biosynthetic process"/>
    <property type="evidence" value="ECO:0007669"/>
    <property type="project" value="TreeGrafter"/>
</dbReference>
<dbReference type="EMBL" id="LAZR01018099">
    <property type="protein sequence ID" value="KKL97718.1"/>
    <property type="molecule type" value="Genomic_DNA"/>
</dbReference>
<dbReference type="Pfam" id="PF00899">
    <property type="entry name" value="ThiF"/>
    <property type="match status" value="1"/>
</dbReference>
<gene>
    <name evidence="2" type="ORF">LCGC14_1831590</name>
</gene>
<dbReference type="SUPFAM" id="SSF69572">
    <property type="entry name" value="Activating enzymes of the ubiquitin-like proteins"/>
    <property type="match status" value="1"/>
</dbReference>
<dbReference type="InterPro" id="IPR035985">
    <property type="entry name" value="Ubiquitin-activating_enz"/>
</dbReference>
<dbReference type="InterPro" id="IPR045886">
    <property type="entry name" value="ThiF/MoeB/HesA"/>
</dbReference>
<evidence type="ECO:0000259" key="1">
    <source>
        <dbReference type="Pfam" id="PF00899"/>
    </source>
</evidence>
<dbReference type="AlphaFoldDB" id="A0A0F9GG63"/>